<comment type="caution">
    <text evidence="1">The sequence shown here is derived from an EMBL/GenBank/DDBJ whole genome shotgun (WGS) entry which is preliminary data.</text>
</comment>
<dbReference type="RefSeq" id="WP_142891736.1">
    <property type="nucleotide sequence ID" value="NZ_ML660160.1"/>
</dbReference>
<protein>
    <recommendedName>
        <fullName evidence="3">DUF4390 domain-containing protein</fullName>
    </recommendedName>
</protein>
<accession>A0A545UJN4</accession>
<gene>
    <name evidence="1" type="ORF">FLL46_01960</name>
</gene>
<dbReference type="AlphaFoldDB" id="A0A545UJN4"/>
<evidence type="ECO:0008006" key="3">
    <source>
        <dbReference type="Google" id="ProtNLM"/>
    </source>
</evidence>
<proteinExistence type="predicted"/>
<reference evidence="1 2" key="1">
    <citation type="submission" date="2019-07" db="EMBL/GenBank/DDBJ databases">
        <title>Draft genome for Aliikangiella sp. M105.</title>
        <authorList>
            <person name="Wang G."/>
        </authorList>
    </citation>
    <scope>NUCLEOTIDE SEQUENCE [LARGE SCALE GENOMIC DNA]</scope>
    <source>
        <strain evidence="1 2">M105</strain>
    </source>
</reference>
<organism evidence="1 2">
    <name type="scientific">Aliikangiella coralliicola</name>
    <dbReference type="NCBI Taxonomy" id="2592383"/>
    <lineage>
        <taxon>Bacteria</taxon>
        <taxon>Pseudomonadati</taxon>
        <taxon>Pseudomonadota</taxon>
        <taxon>Gammaproteobacteria</taxon>
        <taxon>Oceanospirillales</taxon>
        <taxon>Pleioneaceae</taxon>
        <taxon>Aliikangiella</taxon>
    </lineage>
</organism>
<dbReference type="OrthoDB" id="7064485at2"/>
<keyword evidence="2" id="KW-1185">Reference proteome</keyword>
<evidence type="ECO:0000313" key="2">
    <source>
        <dbReference type="Proteomes" id="UP000315439"/>
    </source>
</evidence>
<evidence type="ECO:0000313" key="1">
    <source>
        <dbReference type="EMBL" id="TQV89672.1"/>
    </source>
</evidence>
<dbReference type="EMBL" id="VIKS01000001">
    <property type="protein sequence ID" value="TQV89672.1"/>
    <property type="molecule type" value="Genomic_DNA"/>
</dbReference>
<dbReference type="Proteomes" id="UP000315439">
    <property type="component" value="Unassembled WGS sequence"/>
</dbReference>
<sequence length="254" mass="29081">MKSLLILFLSILTFHSVIVSGQNIKLKLTETKLTSYLLEIEYPERLVYQELKSGLPNMIDFIIKLKDETSQISRQKFSLIITYDLWDEHYSISRLDSGSLTQQLVKDENELKNAISNIAFADFYTFGKRPSTDAQLNKEYSISIQVLFNPVRAERVKKILNWIRTSNGYDEVNEQSEFTLASRQSAASKPPSNPVNIIAGDSHKRTVNSGGPRFQKLFDKILEQQMSDDQTSAQWKSQVITQSFTLKSLAREDD</sequence>
<name>A0A545UJN4_9GAMM</name>